<evidence type="ECO:0008006" key="2">
    <source>
        <dbReference type="Google" id="ProtNLM"/>
    </source>
</evidence>
<dbReference type="EMBL" id="DSOV01000016">
    <property type="protein sequence ID" value="HEN41636.1"/>
    <property type="molecule type" value="Genomic_DNA"/>
</dbReference>
<comment type="caution">
    <text evidence="1">The sequence shown here is derived from an EMBL/GenBank/DDBJ whole genome shotgun (WGS) entry which is preliminary data.</text>
</comment>
<accession>A0A831XLG0</accession>
<sequence length="59" mass="6756">MIAEYIDELKVAGFSLEEIKEIVMATVRVDVSPLRAVQDDMYLLKQVRALRAEFGSLKR</sequence>
<protein>
    <recommendedName>
        <fullName evidence="2">MerR family transcriptional regulator</fullName>
    </recommendedName>
</protein>
<dbReference type="AlphaFoldDB" id="A0A831XLG0"/>
<organism evidence="1">
    <name type="scientific">Geobacter metallireducens</name>
    <dbReference type="NCBI Taxonomy" id="28232"/>
    <lineage>
        <taxon>Bacteria</taxon>
        <taxon>Pseudomonadati</taxon>
        <taxon>Thermodesulfobacteriota</taxon>
        <taxon>Desulfuromonadia</taxon>
        <taxon>Geobacterales</taxon>
        <taxon>Geobacteraceae</taxon>
        <taxon>Geobacter</taxon>
    </lineage>
</organism>
<reference evidence="1" key="1">
    <citation type="journal article" date="2020" name="mSystems">
        <title>Genome- and Community-Level Interaction Insights into Carbon Utilization and Element Cycling Functions of Hydrothermarchaeota in Hydrothermal Sediment.</title>
        <authorList>
            <person name="Zhou Z."/>
            <person name="Liu Y."/>
            <person name="Xu W."/>
            <person name="Pan J."/>
            <person name="Luo Z.H."/>
            <person name="Li M."/>
        </authorList>
    </citation>
    <scope>NUCLEOTIDE SEQUENCE [LARGE SCALE GENOMIC DNA]</scope>
    <source>
        <strain evidence="1">SpSt-349</strain>
    </source>
</reference>
<proteinExistence type="predicted"/>
<name>A0A831XLG0_GEOME</name>
<gene>
    <name evidence="1" type="ORF">ENQ87_04540</name>
</gene>
<evidence type="ECO:0000313" key="1">
    <source>
        <dbReference type="EMBL" id="HEN41636.1"/>
    </source>
</evidence>